<dbReference type="InterPro" id="IPR011333">
    <property type="entry name" value="SKP1/BTB/POZ_sf"/>
</dbReference>
<dbReference type="Proteomes" id="UP000001861">
    <property type="component" value="Unassembled WGS sequence"/>
</dbReference>
<organism evidence="3 4">
    <name type="scientific">Coprinopsis cinerea (strain Okayama-7 / 130 / ATCC MYA-4618 / FGSC 9003)</name>
    <name type="common">Inky cap fungus</name>
    <name type="synonym">Hormographiella aspergillata</name>
    <dbReference type="NCBI Taxonomy" id="240176"/>
    <lineage>
        <taxon>Eukaryota</taxon>
        <taxon>Fungi</taxon>
        <taxon>Dikarya</taxon>
        <taxon>Basidiomycota</taxon>
        <taxon>Agaricomycotina</taxon>
        <taxon>Agaricomycetes</taxon>
        <taxon>Agaricomycetidae</taxon>
        <taxon>Agaricales</taxon>
        <taxon>Agaricineae</taxon>
        <taxon>Psathyrellaceae</taxon>
        <taxon>Coprinopsis</taxon>
    </lineage>
</organism>
<proteinExistence type="predicted"/>
<dbReference type="GeneID" id="6007227"/>
<sequence length="365" mass="41255">MAAADDFSTNQNQASSTVPGVEDPSLKLGFSSLQRHPLSFEDGNLALISEDHYFLVHRGFLCRHSAALKDIILKSEDQRRLFNRPVVTIDEKWADLGCFLSSLYDGVTHLSSSIEDFAVVAAILRLATKYQVEHIRIEILRKLASTWPRNLLAWDIRESNATSLGLYKPRAVYPHPIMVIPLFYEVKAHELLPSAYYDLSRCVASDIVSGWSYPADPSTSWHLDNDSILTVLRGKEQASRFLSTFIVNELEGREPSTGCIYKTDPDPLKRRICPASFEAVTFEIVRDCNGVVCHRVTDPLFAILDSYLMQKRDNPIGRGKITFRACDSCREDFAHAVEAARNNLWQKLPSWFGVKLDLWPQTAGY</sequence>
<feature type="compositionally biased region" description="Polar residues" evidence="1">
    <location>
        <begin position="7"/>
        <end position="18"/>
    </location>
</feature>
<dbReference type="Pfam" id="PF00651">
    <property type="entry name" value="BTB"/>
    <property type="match status" value="1"/>
</dbReference>
<dbReference type="AlphaFoldDB" id="A8N7H6"/>
<name>A8N7H6_COPC7</name>
<dbReference type="PROSITE" id="PS50097">
    <property type="entry name" value="BTB"/>
    <property type="match status" value="1"/>
</dbReference>
<dbReference type="InParanoid" id="A8N7H6"/>
<protein>
    <recommendedName>
        <fullName evidence="2">BTB domain-containing protein</fullName>
    </recommendedName>
</protein>
<dbReference type="Gene3D" id="3.30.710.10">
    <property type="entry name" value="Potassium Channel Kv1.1, Chain A"/>
    <property type="match status" value="1"/>
</dbReference>
<dbReference type="OrthoDB" id="3235673at2759"/>
<dbReference type="KEGG" id="cci:CC1G_03319"/>
<dbReference type="RefSeq" id="XP_001830782.1">
    <property type="nucleotide sequence ID" value="XM_001830730.1"/>
</dbReference>
<evidence type="ECO:0000313" key="4">
    <source>
        <dbReference type="Proteomes" id="UP000001861"/>
    </source>
</evidence>
<gene>
    <name evidence="3" type="ORF">CC1G_03319</name>
</gene>
<keyword evidence="4" id="KW-1185">Reference proteome</keyword>
<comment type="caution">
    <text evidence="3">The sequence shown here is derived from an EMBL/GenBank/DDBJ whole genome shotgun (WGS) entry which is preliminary data.</text>
</comment>
<dbReference type="InterPro" id="IPR000210">
    <property type="entry name" value="BTB/POZ_dom"/>
</dbReference>
<dbReference type="eggNOG" id="ENOG502SJ61">
    <property type="taxonomic scope" value="Eukaryota"/>
</dbReference>
<evidence type="ECO:0000256" key="1">
    <source>
        <dbReference type="SAM" id="MobiDB-lite"/>
    </source>
</evidence>
<dbReference type="STRING" id="240176.A8N7H6"/>
<dbReference type="EMBL" id="AACS02000003">
    <property type="protein sequence ID" value="EAU91151.1"/>
    <property type="molecule type" value="Genomic_DNA"/>
</dbReference>
<accession>A8N7H6</accession>
<feature type="domain" description="BTB" evidence="2">
    <location>
        <begin position="43"/>
        <end position="112"/>
    </location>
</feature>
<dbReference type="SUPFAM" id="SSF54695">
    <property type="entry name" value="POZ domain"/>
    <property type="match status" value="1"/>
</dbReference>
<dbReference type="VEuPathDB" id="FungiDB:CC1G_03319"/>
<reference evidence="3 4" key="1">
    <citation type="journal article" date="2010" name="Proc. Natl. Acad. Sci. U.S.A.">
        <title>Insights into evolution of multicellular fungi from the assembled chromosomes of the mushroom Coprinopsis cinerea (Coprinus cinereus).</title>
        <authorList>
            <person name="Stajich J.E."/>
            <person name="Wilke S.K."/>
            <person name="Ahren D."/>
            <person name="Au C.H."/>
            <person name="Birren B.W."/>
            <person name="Borodovsky M."/>
            <person name="Burns C."/>
            <person name="Canback B."/>
            <person name="Casselton L.A."/>
            <person name="Cheng C.K."/>
            <person name="Deng J."/>
            <person name="Dietrich F.S."/>
            <person name="Fargo D.C."/>
            <person name="Farman M.L."/>
            <person name="Gathman A.C."/>
            <person name="Goldberg J."/>
            <person name="Guigo R."/>
            <person name="Hoegger P.J."/>
            <person name="Hooker J.B."/>
            <person name="Huggins A."/>
            <person name="James T.Y."/>
            <person name="Kamada T."/>
            <person name="Kilaru S."/>
            <person name="Kodira C."/>
            <person name="Kues U."/>
            <person name="Kupfer D."/>
            <person name="Kwan H.S."/>
            <person name="Lomsadze A."/>
            <person name="Li W."/>
            <person name="Lilly W.W."/>
            <person name="Ma L.J."/>
            <person name="Mackey A.J."/>
            <person name="Manning G."/>
            <person name="Martin F."/>
            <person name="Muraguchi H."/>
            <person name="Natvig D.O."/>
            <person name="Palmerini H."/>
            <person name="Ramesh M.A."/>
            <person name="Rehmeyer C.J."/>
            <person name="Roe B.A."/>
            <person name="Shenoy N."/>
            <person name="Stanke M."/>
            <person name="Ter-Hovhannisyan V."/>
            <person name="Tunlid A."/>
            <person name="Velagapudi R."/>
            <person name="Vision T.J."/>
            <person name="Zeng Q."/>
            <person name="Zolan M.E."/>
            <person name="Pukkila P.J."/>
        </authorList>
    </citation>
    <scope>NUCLEOTIDE SEQUENCE [LARGE SCALE GENOMIC DNA]</scope>
    <source>
        <strain evidence="4">Okayama-7 / 130 / ATCC MYA-4618 / FGSC 9003</strain>
    </source>
</reference>
<feature type="region of interest" description="Disordered" evidence="1">
    <location>
        <begin position="1"/>
        <end position="21"/>
    </location>
</feature>
<dbReference type="OMA" id="YRACEAC"/>
<evidence type="ECO:0000313" key="3">
    <source>
        <dbReference type="EMBL" id="EAU91151.1"/>
    </source>
</evidence>
<evidence type="ECO:0000259" key="2">
    <source>
        <dbReference type="PROSITE" id="PS50097"/>
    </source>
</evidence>